<evidence type="ECO:0000256" key="1">
    <source>
        <dbReference type="ARBA" id="ARBA00023002"/>
    </source>
</evidence>
<organism evidence="3 4">
    <name type="scientific">Mycobacterium paraffinicum</name>
    <dbReference type="NCBI Taxonomy" id="53378"/>
    <lineage>
        <taxon>Bacteria</taxon>
        <taxon>Bacillati</taxon>
        <taxon>Actinomycetota</taxon>
        <taxon>Actinomycetes</taxon>
        <taxon>Mycobacteriales</taxon>
        <taxon>Mycobacteriaceae</taxon>
        <taxon>Mycobacterium</taxon>
    </lineage>
</organism>
<dbReference type="STRING" id="53378.BRW65_30165"/>
<protein>
    <recommendedName>
        <fullName evidence="2">Luciferase-like domain-containing protein</fullName>
    </recommendedName>
</protein>
<dbReference type="EMBL" id="MPNT01000077">
    <property type="protein sequence ID" value="OJZ62764.1"/>
    <property type="molecule type" value="Genomic_DNA"/>
</dbReference>
<evidence type="ECO:0000313" key="4">
    <source>
        <dbReference type="Proteomes" id="UP000186438"/>
    </source>
</evidence>
<dbReference type="PANTHER" id="PTHR43244">
    <property type="match status" value="1"/>
</dbReference>
<dbReference type="Gene3D" id="3.20.20.30">
    <property type="entry name" value="Luciferase-like domain"/>
    <property type="match status" value="1"/>
</dbReference>
<dbReference type="InterPro" id="IPR050564">
    <property type="entry name" value="F420-G6PD/mer"/>
</dbReference>
<dbReference type="Pfam" id="PF00296">
    <property type="entry name" value="Bac_luciferase"/>
    <property type="match status" value="1"/>
</dbReference>
<evidence type="ECO:0000313" key="3">
    <source>
        <dbReference type="EMBL" id="OJZ62764.1"/>
    </source>
</evidence>
<dbReference type="InterPro" id="IPR011251">
    <property type="entry name" value="Luciferase-like_dom"/>
</dbReference>
<dbReference type="PANTHER" id="PTHR43244:SF1">
    <property type="entry name" value="5,10-METHYLENETETRAHYDROMETHANOPTERIN REDUCTASE"/>
    <property type="match status" value="1"/>
</dbReference>
<feature type="domain" description="Luciferase-like" evidence="2">
    <location>
        <begin position="1"/>
        <end position="291"/>
    </location>
</feature>
<keyword evidence="1" id="KW-0560">Oxidoreductase</keyword>
<gene>
    <name evidence="3" type="ORF">BRW65_30165</name>
</gene>
<evidence type="ECO:0000259" key="2">
    <source>
        <dbReference type="Pfam" id="PF00296"/>
    </source>
</evidence>
<dbReference type="SUPFAM" id="SSF51679">
    <property type="entry name" value="Bacterial luciferase-like"/>
    <property type="match status" value="1"/>
</dbReference>
<reference evidence="3 4" key="1">
    <citation type="submission" date="2016-11" db="EMBL/GenBank/DDBJ databases">
        <title>Genome sequences of unsequenced Mycobacteria.</title>
        <authorList>
            <person name="Greninger A.L."/>
            <person name="Fang F."/>
            <person name="Jerome K.R."/>
        </authorList>
    </citation>
    <scope>NUCLEOTIDE SEQUENCE [LARGE SCALE GENOMIC DNA]</scope>
    <source>
        <strain evidence="3 4">M11</strain>
    </source>
</reference>
<accession>A0A1Q4H5B9</accession>
<name>A0A1Q4H5B9_9MYCO</name>
<proteinExistence type="predicted"/>
<dbReference type="AlphaFoldDB" id="A0A1Q4H5B9"/>
<dbReference type="InterPro" id="IPR036661">
    <property type="entry name" value="Luciferase-like_sf"/>
</dbReference>
<comment type="caution">
    <text evidence="3">The sequence shown here is derived from an EMBL/GenBank/DDBJ whole genome shotgun (WGS) entry which is preliminary data.</text>
</comment>
<dbReference type="GO" id="GO:0016705">
    <property type="term" value="F:oxidoreductase activity, acting on paired donors, with incorporation or reduction of molecular oxygen"/>
    <property type="evidence" value="ECO:0007669"/>
    <property type="project" value="InterPro"/>
</dbReference>
<dbReference type="CDD" id="cd01097">
    <property type="entry name" value="Tetrahydromethanopterin_reductase"/>
    <property type="match status" value="1"/>
</dbReference>
<sequence>MAKMAEDAGFDSVWDYEFYRNPLVILGMTAQTTSTIPLGTGLVTAAGRSPFVMANAAADVDEASGGRLILGISTGAAAFTDLMNGSDGSHPVARTREYVTLLRKIWDWTAGEGAADGETLGGQFYKFTAPEINPFGRRPLARKRIPIYTAALRQAMARLGGEISDGVIGFMLPARYLREVYLPNIAEGARKAHRSPADVDVASETVCSVSNDRAEAYRRARLQVGIYISHPVCAPLAEYMGLAKDREACLEAMAARGPMALADVVSDELIDAFSISGTPDECRKKFEEYRDCLPHVLLHPPYMPVLTQEESEEVTSRGVV</sequence>
<keyword evidence="4" id="KW-1185">Reference proteome</keyword>
<dbReference type="Proteomes" id="UP000186438">
    <property type="component" value="Unassembled WGS sequence"/>
</dbReference>